<keyword evidence="1" id="KW-0472">Membrane</keyword>
<keyword evidence="1" id="KW-1133">Transmembrane helix</keyword>
<feature type="transmembrane region" description="Helical" evidence="1">
    <location>
        <begin position="7"/>
        <end position="26"/>
    </location>
</feature>
<protein>
    <submittedName>
        <fullName evidence="2">Uncharacterized protein</fullName>
    </submittedName>
</protein>
<accession>A0ABV4U766</accession>
<evidence type="ECO:0000256" key="1">
    <source>
        <dbReference type="SAM" id="Phobius"/>
    </source>
</evidence>
<sequence length="87" mass="8602">MGAREQRTGIAATISIIAAIGSYVTTCAGHPIWGFVLALVSIPLGVVGLVISASPRVTGGMISIAAIVLGGLGLIVAIFGMLGVLVT</sequence>
<reference evidence="2 3" key="1">
    <citation type="submission" date="2024-08" db="EMBL/GenBank/DDBJ databases">
        <title>Whole-genome sequencing of halo(alkali)philic microorganisms from hypersaline lakes.</title>
        <authorList>
            <person name="Sorokin D.Y."/>
            <person name="Merkel A.Y."/>
            <person name="Messina E."/>
            <person name="Yakimov M."/>
        </authorList>
    </citation>
    <scope>NUCLEOTIDE SEQUENCE [LARGE SCALE GENOMIC DNA]</scope>
    <source>
        <strain evidence="2 3">AB-hyl4</strain>
    </source>
</reference>
<dbReference type="Proteomes" id="UP001575105">
    <property type="component" value="Unassembled WGS sequence"/>
</dbReference>
<keyword evidence="3" id="KW-1185">Reference proteome</keyword>
<dbReference type="EMBL" id="JBGUBD010000009">
    <property type="protein sequence ID" value="MFA9479435.1"/>
    <property type="molecule type" value="Genomic_DNA"/>
</dbReference>
<proteinExistence type="predicted"/>
<name>A0ABV4U766_9BACT</name>
<feature type="transmembrane region" description="Helical" evidence="1">
    <location>
        <begin position="64"/>
        <end position="86"/>
    </location>
</feature>
<gene>
    <name evidence="2" type="ORF">ACERK3_14190</name>
</gene>
<keyword evidence="1" id="KW-0812">Transmembrane</keyword>
<evidence type="ECO:0000313" key="2">
    <source>
        <dbReference type="EMBL" id="MFA9479435.1"/>
    </source>
</evidence>
<dbReference type="RefSeq" id="WP_425346361.1">
    <property type="nucleotide sequence ID" value="NZ_JBGUBD010000009.1"/>
</dbReference>
<organism evidence="2 3">
    <name type="scientific">Natronomicrosphaera hydrolytica</name>
    <dbReference type="NCBI Taxonomy" id="3242702"/>
    <lineage>
        <taxon>Bacteria</taxon>
        <taxon>Pseudomonadati</taxon>
        <taxon>Planctomycetota</taxon>
        <taxon>Phycisphaerae</taxon>
        <taxon>Phycisphaerales</taxon>
        <taxon>Phycisphaeraceae</taxon>
        <taxon>Natronomicrosphaera</taxon>
    </lineage>
</organism>
<evidence type="ECO:0000313" key="3">
    <source>
        <dbReference type="Proteomes" id="UP001575105"/>
    </source>
</evidence>
<feature type="transmembrane region" description="Helical" evidence="1">
    <location>
        <begin position="32"/>
        <end position="52"/>
    </location>
</feature>
<comment type="caution">
    <text evidence="2">The sequence shown here is derived from an EMBL/GenBank/DDBJ whole genome shotgun (WGS) entry which is preliminary data.</text>
</comment>